<dbReference type="SUPFAM" id="SSF47769">
    <property type="entry name" value="SAM/Pointed domain"/>
    <property type="match status" value="1"/>
</dbReference>
<dbReference type="SMART" id="SM00454">
    <property type="entry name" value="SAM"/>
    <property type="match status" value="1"/>
</dbReference>
<comment type="caution">
    <text evidence="7">The sequence shown here is derived from an EMBL/GenBank/DDBJ whole genome shotgun (WGS) entry which is preliminary data.</text>
</comment>
<dbReference type="InterPro" id="IPR036910">
    <property type="entry name" value="HMG_box_dom_sf"/>
</dbReference>
<organism evidence="7 8">
    <name type="scientific">Glutinoglossum americanum</name>
    <dbReference type="NCBI Taxonomy" id="1670608"/>
    <lineage>
        <taxon>Eukaryota</taxon>
        <taxon>Fungi</taxon>
        <taxon>Dikarya</taxon>
        <taxon>Ascomycota</taxon>
        <taxon>Pezizomycotina</taxon>
        <taxon>Geoglossomycetes</taxon>
        <taxon>Geoglossales</taxon>
        <taxon>Geoglossaceae</taxon>
        <taxon>Glutinoglossum</taxon>
    </lineage>
</organism>
<proteinExistence type="predicted"/>
<dbReference type="InterPro" id="IPR013761">
    <property type="entry name" value="SAM/pointed_sf"/>
</dbReference>
<feature type="region of interest" description="Disordered" evidence="4">
    <location>
        <begin position="376"/>
        <end position="479"/>
    </location>
</feature>
<feature type="domain" description="SAM" evidence="5">
    <location>
        <begin position="1"/>
        <end position="44"/>
    </location>
</feature>
<feature type="compositionally biased region" description="Pro residues" evidence="4">
    <location>
        <begin position="459"/>
        <end position="477"/>
    </location>
</feature>
<evidence type="ECO:0000256" key="4">
    <source>
        <dbReference type="SAM" id="MobiDB-lite"/>
    </source>
</evidence>
<protein>
    <recommendedName>
        <fullName evidence="9">HMG box domain-containing protein</fullName>
    </recommendedName>
</protein>
<evidence type="ECO:0000313" key="8">
    <source>
        <dbReference type="Proteomes" id="UP000698800"/>
    </source>
</evidence>
<evidence type="ECO:0000313" key="7">
    <source>
        <dbReference type="EMBL" id="KAH0542254.1"/>
    </source>
</evidence>
<feature type="region of interest" description="Disordered" evidence="4">
    <location>
        <begin position="301"/>
        <end position="336"/>
    </location>
</feature>
<dbReference type="InterPro" id="IPR001660">
    <property type="entry name" value="SAM"/>
</dbReference>
<feature type="domain" description="HMG box" evidence="6">
    <location>
        <begin position="136"/>
        <end position="202"/>
    </location>
</feature>
<dbReference type="InterPro" id="IPR051965">
    <property type="entry name" value="ChromReg_NeuronalGeneExpr"/>
</dbReference>
<name>A0A9P8HYI3_9PEZI</name>
<dbReference type="PROSITE" id="PS50105">
    <property type="entry name" value="SAM_DOMAIN"/>
    <property type="match status" value="1"/>
</dbReference>
<dbReference type="SMART" id="SM00398">
    <property type="entry name" value="HMG"/>
    <property type="match status" value="1"/>
</dbReference>
<dbReference type="GO" id="GO:0005634">
    <property type="term" value="C:nucleus"/>
    <property type="evidence" value="ECO:0007669"/>
    <property type="project" value="UniProtKB-UniRule"/>
</dbReference>
<dbReference type="AlphaFoldDB" id="A0A9P8HYI3"/>
<reference evidence="7" key="1">
    <citation type="submission" date="2021-03" db="EMBL/GenBank/DDBJ databases">
        <title>Comparative genomics and phylogenomic investigation of the class Geoglossomycetes provide insights into ecological specialization and systematics.</title>
        <authorList>
            <person name="Melie T."/>
            <person name="Pirro S."/>
            <person name="Miller A.N."/>
            <person name="Quandt A."/>
        </authorList>
    </citation>
    <scope>NUCLEOTIDE SEQUENCE</scope>
    <source>
        <strain evidence="7">GBOQ0MN5Z8</strain>
    </source>
</reference>
<dbReference type="OrthoDB" id="1919336at2759"/>
<dbReference type="InterPro" id="IPR009071">
    <property type="entry name" value="HMG_box_dom"/>
</dbReference>
<dbReference type="Gene3D" id="1.10.30.10">
    <property type="entry name" value="High mobility group box domain"/>
    <property type="match status" value="1"/>
</dbReference>
<dbReference type="PANTHER" id="PTHR46040:SF3">
    <property type="entry name" value="HIGH MOBILITY GROUP PROTEIN 2"/>
    <property type="match status" value="1"/>
</dbReference>
<dbReference type="EMBL" id="JAGHQL010000058">
    <property type="protein sequence ID" value="KAH0542254.1"/>
    <property type="molecule type" value="Genomic_DNA"/>
</dbReference>
<keyword evidence="8" id="KW-1185">Reference proteome</keyword>
<gene>
    <name evidence="7" type="ORF">FGG08_003376</name>
</gene>
<keyword evidence="2 3" id="KW-0539">Nucleus</keyword>
<evidence type="ECO:0000256" key="2">
    <source>
        <dbReference type="ARBA" id="ARBA00023242"/>
    </source>
</evidence>
<dbReference type="Pfam" id="PF00505">
    <property type="entry name" value="HMG_box"/>
    <property type="match status" value="1"/>
</dbReference>
<dbReference type="CDD" id="cd09487">
    <property type="entry name" value="SAM_superfamily"/>
    <property type="match status" value="1"/>
</dbReference>
<feature type="region of interest" description="Disordered" evidence="4">
    <location>
        <begin position="57"/>
        <end position="104"/>
    </location>
</feature>
<evidence type="ECO:0000259" key="6">
    <source>
        <dbReference type="PROSITE" id="PS50118"/>
    </source>
</evidence>
<keyword evidence="1 3" id="KW-0238">DNA-binding</keyword>
<feature type="DNA-binding region" description="HMG box" evidence="3">
    <location>
        <begin position="136"/>
        <end position="202"/>
    </location>
</feature>
<evidence type="ECO:0000256" key="3">
    <source>
        <dbReference type="PROSITE-ProRule" id="PRU00267"/>
    </source>
</evidence>
<accession>A0A9P8HYI3</accession>
<dbReference type="Gene3D" id="1.10.150.50">
    <property type="entry name" value="Transcription Factor, Ets-1"/>
    <property type="match status" value="1"/>
</dbReference>
<dbReference type="GO" id="GO:0003677">
    <property type="term" value="F:DNA binding"/>
    <property type="evidence" value="ECO:0007669"/>
    <property type="project" value="UniProtKB-UniRule"/>
</dbReference>
<feature type="compositionally biased region" description="Basic and acidic residues" evidence="4">
    <location>
        <begin position="81"/>
        <end position="97"/>
    </location>
</feature>
<dbReference type="Pfam" id="PF00536">
    <property type="entry name" value="SAM_1"/>
    <property type="match status" value="1"/>
</dbReference>
<dbReference type="GO" id="GO:0010468">
    <property type="term" value="P:regulation of gene expression"/>
    <property type="evidence" value="ECO:0007669"/>
    <property type="project" value="TreeGrafter"/>
</dbReference>
<dbReference type="Proteomes" id="UP000698800">
    <property type="component" value="Unassembled WGS sequence"/>
</dbReference>
<feature type="compositionally biased region" description="Low complexity" evidence="4">
    <location>
        <begin position="397"/>
        <end position="423"/>
    </location>
</feature>
<evidence type="ECO:0000259" key="5">
    <source>
        <dbReference type="PROSITE" id="PS50105"/>
    </source>
</evidence>
<evidence type="ECO:0000256" key="1">
    <source>
        <dbReference type="ARBA" id="ARBA00023125"/>
    </source>
</evidence>
<dbReference type="SUPFAM" id="SSF47095">
    <property type="entry name" value="HMG-box"/>
    <property type="match status" value="1"/>
</dbReference>
<dbReference type="PROSITE" id="PS50118">
    <property type="entry name" value="HMG_BOX_2"/>
    <property type="match status" value="1"/>
</dbReference>
<evidence type="ECO:0008006" key="9">
    <source>
        <dbReference type="Google" id="ProtNLM"/>
    </source>
</evidence>
<sequence>MSNLGSALARLGLSQYFERFIQEGFDTWETVLDITESDLEALGVKLGHRRRLQREIANSRGLSAEQPLNSPTRPLPIEDGILDREETTGSTRGEPRDNVGCGKRKYRRHPKVYAPLGKGKKAPGCWMLKPLQIKGRRKCTGKATISVSEIREDVKDLSLSFTEIAKLVGESWQILPAAEKESYEGQAQAAKERYNAELAEYKKTVPYRVYMEYLAEFKAKMVKDEIGTAHCPILRTVFKLTLLVEGKRPKLENHQWVANNPKTNGALPLGRVRVVSMSSVGTYDSVASGQTSPSTVNLHAPLLSQPPAVDAPLESPPKPTQLGGGGSTVPSRQQADTMENIPSVEDPRDLHPDHIPSAQQLRGILLRSEENQGPCSYRYAPSAAKAGNPVPRSPMQSNYDSSVSSTSSGYNTSTSSLYTAATSQEDTTNRIQRALPPPSVNSAPSSASQGCFDSRKQPAHPPGYQPISPPFQIPPLPSHTAAITGIKVRDSEEGPSEKLGNGTLTC</sequence>
<dbReference type="PANTHER" id="PTHR46040">
    <property type="entry name" value="HIGH MOBILITY GROUP PROTEIN 2"/>
    <property type="match status" value="1"/>
</dbReference>